<keyword evidence="3 6" id="KW-0812">Transmembrane</keyword>
<dbReference type="InterPro" id="IPR000326">
    <property type="entry name" value="PAP2/HPO"/>
</dbReference>
<feature type="transmembrane region" description="Helical" evidence="6">
    <location>
        <begin position="192"/>
        <end position="209"/>
    </location>
</feature>
<keyword evidence="5 6" id="KW-0472">Membrane</keyword>
<dbReference type="EMBL" id="VJMI01016529">
    <property type="protein sequence ID" value="KAF0718391.1"/>
    <property type="molecule type" value="Genomic_DNA"/>
</dbReference>
<feature type="transmembrane region" description="Helical" evidence="6">
    <location>
        <begin position="88"/>
        <end position="107"/>
    </location>
</feature>
<evidence type="ECO:0000256" key="1">
    <source>
        <dbReference type="ARBA" id="ARBA00004141"/>
    </source>
</evidence>
<evidence type="ECO:0000256" key="5">
    <source>
        <dbReference type="ARBA" id="ARBA00023136"/>
    </source>
</evidence>
<dbReference type="PANTHER" id="PTHR10165:SF35">
    <property type="entry name" value="RE23632P"/>
    <property type="match status" value="1"/>
</dbReference>
<dbReference type="InterPro" id="IPR036938">
    <property type="entry name" value="PAP2/HPO_sf"/>
</dbReference>
<proteinExistence type="inferred from homology"/>
<dbReference type="VEuPathDB" id="FungiDB:H257_13114"/>
<feature type="chain" id="PRO_5025510639" description="Phosphatidic acid phosphatase type 2/haloperoxidase domain-containing protein" evidence="7">
    <location>
        <begin position="17"/>
        <end position="272"/>
    </location>
</feature>
<dbReference type="SUPFAM" id="SSF48317">
    <property type="entry name" value="Acid phosphatase/Vanadium-dependent haloperoxidase"/>
    <property type="match status" value="1"/>
</dbReference>
<dbReference type="GO" id="GO:0006644">
    <property type="term" value="P:phospholipid metabolic process"/>
    <property type="evidence" value="ECO:0007669"/>
    <property type="project" value="InterPro"/>
</dbReference>
<dbReference type="SMART" id="SM00014">
    <property type="entry name" value="acidPPc"/>
    <property type="match status" value="1"/>
</dbReference>
<evidence type="ECO:0000313" key="9">
    <source>
        <dbReference type="EMBL" id="KAF0718391.1"/>
    </source>
</evidence>
<dbReference type="Pfam" id="PF01569">
    <property type="entry name" value="PAP2"/>
    <property type="match status" value="1"/>
</dbReference>
<feature type="transmembrane region" description="Helical" evidence="6">
    <location>
        <begin position="155"/>
        <end position="172"/>
    </location>
</feature>
<keyword evidence="7" id="KW-0732">Signal</keyword>
<accession>A0A6A4ZQG3</accession>
<dbReference type="GO" id="GO:0008195">
    <property type="term" value="F:phosphatidate phosphatase activity"/>
    <property type="evidence" value="ECO:0007669"/>
    <property type="project" value="TreeGrafter"/>
</dbReference>
<dbReference type="PANTHER" id="PTHR10165">
    <property type="entry name" value="LIPID PHOSPHATE PHOSPHATASE"/>
    <property type="match status" value="1"/>
</dbReference>
<dbReference type="GO" id="GO:0016020">
    <property type="term" value="C:membrane"/>
    <property type="evidence" value="ECO:0007669"/>
    <property type="project" value="UniProtKB-SubCell"/>
</dbReference>
<keyword evidence="4 6" id="KW-1133">Transmembrane helix</keyword>
<feature type="transmembrane region" description="Helical" evidence="6">
    <location>
        <begin position="221"/>
        <end position="242"/>
    </location>
</feature>
<evidence type="ECO:0000313" key="10">
    <source>
        <dbReference type="Proteomes" id="UP000469452"/>
    </source>
</evidence>
<gene>
    <name evidence="9" type="ORF">AaE_010658</name>
</gene>
<dbReference type="Gene3D" id="1.20.144.10">
    <property type="entry name" value="Phosphatidic acid phosphatase type 2/haloperoxidase"/>
    <property type="match status" value="1"/>
</dbReference>
<dbReference type="Proteomes" id="UP000469452">
    <property type="component" value="Unassembled WGS sequence"/>
</dbReference>
<evidence type="ECO:0000256" key="6">
    <source>
        <dbReference type="SAM" id="Phobius"/>
    </source>
</evidence>
<sequence>MWELAAGVVVTAASLSLPMFGVHQQALPRVAIALDQQHTIFALDPSHGHANLTEQITTAQVIVLSYSIPLLGHAIVQYHRPMLFATRDFVLGLSVSTAMAQLATNILKITTGRFRPNFYAMCHWDSSNTTPWDGTSNLCTLAVGELEGRQSFPSGHTSCAFSTLAFFSLYLVGRAHRDTRQRGRSSRHRMGAFGWASLPLLLALWVGVTRYQDKWHHTDDVLAGAVIGAGCAYAAHSCYFVLFQVDRKHADEDPISTDGYSTLPCVADAVAV</sequence>
<protein>
    <recommendedName>
        <fullName evidence="8">Phosphatidic acid phosphatase type 2/haloperoxidase domain-containing protein</fullName>
    </recommendedName>
</protein>
<comment type="subcellular location">
    <subcellularLocation>
        <location evidence="1">Membrane</location>
        <topology evidence="1">Multi-pass membrane protein</topology>
    </subcellularLocation>
</comment>
<evidence type="ECO:0000256" key="7">
    <source>
        <dbReference type="SAM" id="SignalP"/>
    </source>
</evidence>
<dbReference type="InterPro" id="IPR043216">
    <property type="entry name" value="PAP-like"/>
</dbReference>
<feature type="domain" description="Phosphatidic acid phosphatase type 2/haloperoxidase" evidence="8">
    <location>
        <begin position="91"/>
        <end position="236"/>
    </location>
</feature>
<feature type="signal peptide" evidence="7">
    <location>
        <begin position="1"/>
        <end position="16"/>
    </location>
</feature>
<dbReference type="AlphaFoldDB" id="A0A6A4ZQG3"/>
<name>A0A6A4ZQG3_APHAT</name>
<evidence type="ECO:0000256" key="2">
    <source>
        <dbReference type="ARBA" id="ARBA00008816"/>
    </source>
</evidence>
<dbReference type="GO" id="GO:0046839">
    <property type="term" value="P:phospholipid dephosphorylation"/>
    <property type="evidence" value="ECO:0007669"/>
    <property type="project" value="TreeGrafter"/>
</dbReference>
<reference evidence="9 10" key="1">
    <citation type="submission" date="2019-06" db="EMBL/GenBank/DDBJ databases">
        <title>Genomics analysis of Aphanomyces spp. identifies a new class of oomycete effector associated with host adaptation.</title>
        <authorList>
            <person name="Gaulin E."/>
        </authorList>
    </citation>
    <scope>NUCLEOTIDE SEQUENCE [LARGE SCALE GENOMIC DNA]</scope>
    <source>
        <strain evidence="9 10">E</strain>
    </source>
</reference>
<organism evidence="9 10">
    <name type="scientific">Aphanomyces astaci</name>
    <name type="common">Crayfish plague agent</name>
    <dbReference type="NCBI Taxonomy" id="112090"/>
    <lineage>
        <taxon>Eukaryota</taxon>
        <taxon>Sar</taxon>
        <taxon>Stramenopiles</taxon>
        <taxon>Oomycota</taxon>
        <taxon>Saprolegniomycetes</taxon>
        <taxon>Saprolegniales</taxon>
        <taxon>Verrucalvaceae</taxon>
        <taxon>Aphanomyces</taxon>
    </lineage>
</organism>
<feature type="transmembrane region" description="Helical" evidence="6">
    <location>
        <begin position="57"/>
        <end position="76"/>
    </location>
</feature>
<evidence type="ECO:0000256" key="4">
    <source>
        <dbReference type="ARBA" id="ARBA00022989"/>
    </source>
</evidence>
<comment type="similarity">
    <text evidence="2">Belongs to the PA-phosphatase related phosphoesterase family.</text>
</comment>
<comment type="caution">
    <text evidence="9">The sequence shown here is derived from an EMBL/GenBank/DDBJ whole genome shotgun (WGS) entry which is preliminary data.</text>
</comment>
<evidence type="ECO:0000256" key="3">
    <source>
        <dbReference type="ARBA" id="ARBA00022692"/>
    </source>
</evidence>
<evidence type="ECO:0000259" key="8">
    <source>
        <dbReference type="SMART" id="SM00014"/>
    </source>
</evidence>